<dbReference type="Pfam" id="PF07282">
    <property type="entry name" value="Cas12f1-like_TNB"/>
    <property type="match status" value="1"/>
</dbReference>
<dbReference type="PANTHER" id="PTHR30405">
    <property type="entry name" value="TRANSPOSASE"/>
    <property type="match status" value="1"/>
</dbReference>
<dbReference type="InterPro" id="IPR001959">
    <property type="entry name" value="Transposase"/>
</dbReference>
<keyword evidence="3" id="KW-0815">Transposition</keyword>
<dbReference type="AlphaFoldDB" id="A0A158D536"/>
<keyword evidence="4" id="KW-0238">DNA-binding</keyword>
<dbReference type="InterPro" id="IPR010095">
    <property type="entry name" value="Cas12f1-like_TNB"/>
</dbReference>
<keyword evidence="9" id="KW-1185">Reference proteome</keyword>
<evidence type="ECO:0000256" key="4">
    <source>
        <dbReference type="ARBA" id="ARBA00023125"/>
    </source>
</evidence>
<feature type="domain" description="Cas12f1-like TNB" evidence="7">
    <location>
        <begin position="261"/>
        <end position="330"/>
    </location>
</feature>
<dbReference type="Pfam" id="PF01385">
    <property type="entry name" value="OrfB_IS605"/>
    <property type="match status" value="1"/>
</dbReference>
<proteinExistence type="inferred from homology"/>
<evidence type="ECO:0000256" key="5">
    <source>
        <dbReference type="ARBA" id="ARBA00023172"/>
    </source>
</evidence>
<dbReference type="Proteomes" id="UP000071859">
    <property type="component" value="Unassembled WGS sequence"/>
</dbReference>
<feature type="domain" description="Probable transposase IS891/IS1136/IS1341" evidence="6">
    <location>
        <begin position="158"/>
        <end position="249"/>
    </location>
</feature>
<comment type="similarity">
    <text evidence="2">In the N-terminal section; belongs to the transposase 2 family.</text>
</comment>
<evidence type="ECO:0000259" key="7">
    <source>
        <dbReference type="Pfam" id="PF07282"/>
    </source>
</evidence>
<dbReference type="GO" id="GO:0032196">
    <property type="term" value="P:transposition"/>
    <property type="evidence" value="ECO:0007669"/>
    <property type="project" value="UniProtKB-KW"/>
</dbReference>
<dbReference type="GO" id="GO:0006310">
    <property type="term" value="P:DNA recombination"/>
    <property type="evidence" value="ECO:0007669"/>
    <property type="project" value="UniProtKB-KW"/>
</dbReference>
<evidence type="ECO:0000256" key="3">
    <source>
        <dbReference type="ARBA" id="ARBA00022578"/>
    </source>
</evidence>
<dbReference type="NCBIfam" id="NF040570">
    <property type="entry name" value="guided_TnpB"/>
    <property type="match status" value="1"/>
</dbReference>
<dbReference type="EMBL" id="FCOX02000027">
    <property type="protein sequence ID" value="SAK89698.1"/>
    <property type="molecule type" value="Genomic_DNA"/>
</dbReference>
<dbReference type="RefSeq" id="WP_198399328.1">
    <property type="nucleotide sequence ID" value="NZ_FCOX02000027.1"/>
</dbReference>
<name>A0A158D536_9BURK</name>
<comment type="similarity">
    <text evidence="1">In the C-terminal section; belongs to the transposase 35 family.</text>
</comment>
<dbReference type="InterPro" id="IPR051399">
    <property type="entry name" value="RNA-guided_DNA_endo/Transpos"/>
</dbReference>
<organism evidence="8 9">
    <name type="scientific">Caballeronia calidae</name>
    <dbReference type="NCBI Taxonomy" id="1777139"/>
    <lineage>
        <taxon>Bacteria</taxon>
        <taxon>Pseudomonadati</taxon>
        <taxon>Pseudomonadota</taxon>
        <taxon>Betaproteobacteria</taxon>
        <taxon>Burkholderiales</taxon>
        <taxon>Burkholderiaceae</taxon>
        <taxon>Caballeronia</taxon>
    </lineage>
</organism>
<evidence type="ECO:0000256" key="2">
    <source>
        <dbReference type="ARBA" id="ARBA00011044"/>
    </source>
</evidence>
<gene>
    <name evidence="8" type="ORF">AWB78_04746</name>
</gene>
<dbReference type="GO" id="GO:0003677">
    <property type="term" value="F:DNA binding"/>
    <property type="evidence" value="ECO:0007669"/>
    <property type="project" value="UniProtKB-KW"/>
</dbReference>
<sequence>MRLKDRHAAFLRAQAHEVNFCWNFSNELGLKILERESRFCTASDLHKYTAGATKAGLSLHSQTVQAVNEELVRRRIQFKKRRLAWRKSNGTRRSLGWIPFKASALRYRGGQVWYCGRPLSLWDSYGLHQYELGTGCFSEDSRGRWYLNVTVKVARRGRSSATAVVALDLGLKDFAATSDGRKIAGHRFYRDVEPALAGAQRANKKRRVKALHAKIANRRKDALHKLSTELVNNYGAIFIGNVKASGLAKTRMAKSVLDAGWSAFRTMLQYKSEHASVWFEEVDEAFSTQTCSCCGMRTGPKGVAGLGIRGWTCSACGTVHDRDVNAARNILARGRAGLAAGIPVLPAPSAAAVG</sequence>
<comment type="caution">
    <text evidence="8">The sequence shown here is derived from an EMBL/GenBank/DDBJ whole genome shotgun (WGS) entry which is preliminary data.</text>
</comment>
<evidence type="ECO:0000256" key="1">
    <source>
        <dbReference type="ARBA" id="ARBA00008761"/>
    </source>
</evidence>
<accession>A0A158D536</accession>
<evidence type="ECO:0000313" key="8">
    <source>
        <dbReference type="EMBL" id="SAK89698.1"/>
    </source>
</evidence>
<dbReference type="PANTHER" id="PTHR30405:SF25">
    <property type="entry name" value="RNA-GUIDED DNA ENDONUCLEASE INSQ-RELATED"/>
    <property type="match status" value="1"/>
</dbReference>
<evidence type="ECO:0000259" key="6">
    <source>
        <dbReference type="Pfam" id="PF01385"/>
    </source>
</evidence>
<protein>
    <submittedName>
        <fullName evidence="8">IS605 family transposase OrfB</fullName>
    </submittedName>
</protein>
<keyword evidence="5" id="KW-0233">DNA recombination</keyword>
<reference evidence="8" key="1">
    <citation type="submission" date="2016-01" db="EMBL/GenBank/DDBJ databases">
        <authorList>
            <person name="Peeters C."/>
        </authorList>
    </citation>
    <scope>NUCLEOTIDE SEQUENCE</scope>
    <source>
        <strain evidence="8">LMG 29321</strain>
    </source>
</reference>
<evidence type="ECO:0000313" key="9">
    <source>
        <dbReference type="Proteomes" id="UP000071859"/>
    </source>
</evidence>